<dbReference type="STRING" id="1003.SAMN04488541_10902"/>
<feature type="compositionally biased region" description="Polar residues" evidence="1">
    <location>
        <begin position="535"/>
        <end position="544"/>
    </location>
</feature>
<evidence type="ECO:0000313" key="4">
    <source>
        <dbReference type="Proteomes" id="UP000199513"/>
    </source>
</evidence>
<dbReference type="CDD" id="cd00118">
    <property type="entry name" value="LysM"/>
    <property type="match status" value="8"/>
</dbReference>
<keyword evidence="4" id="KW-1185">Reference proteome</keyword>
<reference evidence="3 4" key="1">
    <citation type="submission" date="2016-10" db="EMBL/GenBank/DDBJ databases">
        <authorList>
            <person name="de Groot N.N."/>
        </authorList>
    </citation>
    <scope>NUCLEOTIDE SEQUENCE [LARGE SCALE GENOMIC DNA]</scope>
    <source>
        <strain>GEY</strain>
        <strain evidence="4">DSM 9560</strain>
    </source>
</reference>
<dbReference type="Proteomes" id="UP000199513">
    <property type="component" value="Unassembled WGS sequence"/>
</dbReference>
<feature type="compositionally biased region" description="Low complexity" evidence="1">
    <location>
        <begin position="692"/>
        <end position="705"/>
    </location>
</feature>
<sequence>MNKHIFIIALVVGVTMCLPSKASLVLYDVPSEMQFAGIKLVIDNEAKEIIQEKADEFKRKNFYHTCVSRARLYFPIMEEILTSHQVPTDVKYLSLQLSYLIANLGTHEGVGFWQISDSLALQLGMLVNEEVDERKHLILSTEFIASYLKDKNYVFRNWLYTIMNYRKEVIDAMNQIDKSLIGANYLQITPTTPSVILNLIAYIVAYKDKIESEASFVELLAYHNTKGKSLEEIAKSTHIPFEQIKEHNRWLLTNKIPSYKQFPVLLPVSISQKEEIASLINQTMVYGDTNKINYPILSEKIIKRFRDKTYTFVKANGLRAMIAEAGDKVTDMAEAAEISPSKFRQLNDMTDFDDIKQGQVYYLERKNKKTDAKEHVLETGESFWDVSQRYGVRLSTLVANNRLTEKDTAKVGRVVWLSTRRPENTPVEYRALAQNPIYAQPDNTVIETPSNTDSSPVLVKEEDTNSKQVQEKKTDRVANDSVYIAMAGETITDVYRKTNVPLDKLIAWNDLKNTELSEGQKIRLTPPRAERTSDNKGTLSTNANPDFLPPSPDDVAVIKSDSTQQAIPNSEEHLVQKGESLSIIAQKYGLKVADLRVWNKLDAKSTIRAGQKLRLTAPAAATISPSNASIDSADVIHTVQDKETLYGIARKYGIPQSEIAKINNIDENAPLIRKGQTLTIKRRTAPRNAMNEASTQTSASSSNNEVKYNPINNEPIKNEVGTGNAVINTPPVTNTNVTTPTNLNLSITPVDEITMPYVLNPPSSGSDIIEVDPRIDYFDNVIKRYPYGSKEDIAKWNGLTLAQVLSGTIPSERRTLVVTLKGYEESLKYGNVIYPKSQTNQQITSGSQPITNNSAVDVTPPQVNIQQVGNTNSSLSSGTGVTQKIPVNPFSDNFFTIKSQYNLTDEDIARLNNIPIDVVKGGSIPMEITELIVSGSGSAGGTITVNPTETASNATAQLNTVPLDQAIIHNVNAGETIYGLAQRYNVAIDSISIWNNLKDGRIDFGQSLIVGRKPAMPTTAMGGTEPPSFHILQKGETLYGISKKYGIDINLLIENNPKIFKDKIVRNGDTVFLKKPETLLAPPQTALAMDEGYYIVQDGDDMYKICEKFKIKPSDLKTWNKLAPGLGVTKPIPTGTKLVVDADLAEALKNQTGELPRTSLNSEPIYHFVVKGETLSSIAKKYDTEVDKLKELNDKPEGNIREGEKLLVGRIYYHIVTKGENLSLIARKYNISNEQLKVLNKKKDDLVKEGEKLIVGK</sequence>
<evidence type="ECO:0000259" key="2">
    <source>
        <dbReference type="PROSITE" id="PS51782"/>
    </source>
</evidence>
<dbReference type="PROSITE" id="PS51782">
    <property type="entry name" value="LYSM"/>
    <property type="match status" value="9"/>
</dbReference>
<dbReference type="Pfam" id="PF01476">
    <property type="entry name" value="LysM"/>
    <property type="match status" value="9"/>
</dbReference>
<dbReference type="PANTHER" id="PTHR33734:SF22">
    <property type="entry name" value="MEMBRANE-BOUND LYTIC MUREIN TRANSGLYCOSYLASE D"/>
    <property type="match status" value="1"/>
</dbReference>
<dbReference type="RefSeq" id="WP_091549598.1">
    <property type="nucleotide sequence ID" value="NZ_FONY01000090.1"/>
</dbReference>
<feature type="domain" description="LysM" evidence="2">
    <location>
        <begin position="571"/>
        <end position="615"/>
    </location>
</feature>
<dbReference type="InterPro" id="IPR036779">
    <property type="entry name" value="LysM_dom_sf"/>
</dbReference>
<feature type="domain" description="LysM" evidence="2">
    <location>
        <begin position="967"/>
        <end position="1010"/>
    </location>
</feature>
<feature type="domain" description="LysM" evidence="2">
    <location>
        <begin position="1092"/>
        <end position="1140"/>
    </location>
</feature>
<protein>
    <submittedName>
        <fullName evidence="3">LysM repeat-containing protein</fullName>
    </submittedName>
</protein>
<dbReference type="InterPro" id="IPR018392">
    <property type="entry name" value="LysM"/>
</dbReference>
<dbReference type="AlphaFoldDB" id="A0A1I2K8N6"/>
<dbReference type="EMBL" id="FONY01000090">
    <property type="protein sequence ID" value="SFF62560.1"/>
    <property type="molecule type" value="Genomic_DNA"/>
</dbReference>
<dbReference type="SMART" id="SM00257">
    <property type="entry name" value="LysM"/>
    <property type="match status" value="9"/>
</dbReference>
<gene>
    <name evidence="3" type="ORF">SAMN04488541_10902</name>
</gene>
<accession>A0A1I2K8N6</accession>
<feature type="region of interest" description="Disordered" evidence="1">
    <location>
        <begin position="519"/>
        <end position="550"/>
    </location>
</feature>
<feature type="domain" description="LysM" evidence="2">
    <location>
        <begin position="481"/>
        <end position="524"/>
    </location>
</feature>
<evidence type="ECO:0000313" key="3">
    <source>
        <dbReference type="EMBL" id="SFF62560.1"/>
    </source>
</evidence>
<dbReference type="SUPFAM" id="SSF54106">
    <property type="entry name" value="LysM domain"/>
    <property type="match status" value="8"/>
</dbReference>
<feature type="domain" description="LysM" evidence="2">
    <location>
        <begin position="1165"/>
        <end position="1214"/>
    </location>
</feature>
<organism evidence="3 4">
    <name type="scientific">Thermoflexibacter ruber</name>
    <dbReference type="NCBI Taxonomy" id="1003"/>
    <lineage>
        <taxon>Bacteria</taxon>
        <taxon>Pseudomonadati</taxon>
        <taxon>Bacteroidota</taxon>
        <taxon>Cytophagia</taxon>
        <taxon>Cytophagales</taxon>
        <taxon>Thermoflexibacteraceae</taxon>
        <taxon>Thermoflexibacter</taxon>
    </lineage>
</organism>
<feature type="domain" description="LysM" evidence="2">
    <location>
        <begin position="1028"/>
        <end position="1073"/>
    </location>
</feature>
<feature type="domain" description="LysM" evidence="2">
    <location>
        <begin position="373"/>
        <end position="417"/>
    </location>
</feature>
<evidence type="ECO:0000256" key="1">
    <source>
        <dbReference type="SAM" id="MobiDB-lite"/>
    </source>
</evidence>
<dbReference type="PANTHER" id="PTHR33734">
    <property type="entry name" value="LYSM DOMAIN-CONTAINING GPI-ANCHORED PROTEIN 2"/>
    <property type="match status" value="1"/>
</dbReference>
<feature type="region of interest" description="Disordered" evidence="1">
    <location>
        <begin position="686"/>
        <end position="707"/>
    </location>
</feature>
<feature type="domain" description="LysM" evidence="2">
    <location>
        <begin position="319"/>
        <end position="363"/>
    </location>
</feature>
<name>A0A1I2K8N6_9BACT</name>
<dbReference type="Gene3D" id="3.10.350.10">
    <property type="entry name" value="LysM domain"/>
    <property type="match status" value="9"/>
</dbReference>
<dbReference type="GO" id="GO:0008932">
    <property type="term" value="F:lytic endotransglycosylase activity"/>
    <property type="evidence" value="ECO:0007669"/>
    <property type="project" value="TreeGrafter"/>
</dbReference>
<dbReference type="OrthoDB" id="977752at2"/>
<feature type="domain" description="LysM" evidence="2">
    <location>
        <begin position="635"/>
        <end position="680"/>
    </location>
</feature>
<proteinExistence type="predicted"/>